<protein>
    <submittedName>
        <fullName evidence="2">Uncharacterized protein</fullName>
    </submittedName>
</protein>
<dbReference type="AlphaFoldDB" id="A0A7R9PNJ9"/>
<feature type="signal peptide" evidence="1">
    <location>
        <begin position="1"/>
        <end position="21"/>
    </location>
</feature>
<organism evidence="2">
    <name type="scientific">Timema genevievae</name>
    <name type="common">Walking stick</name>
    <dbReference type="NCBI Taxonomy" id="629358"/>
    <lineage>
        <taxon>Eukaryota</taxon>
        <taxon>Metazoa</taxon>
        <taxon>Ecdysozoa</taxon>
        <taxon>Arthropoda</taxon>
        <taxon>Hexapoda</taxon>
        <taxon>Insecta</taxon>
        <taxon>Pterygota</taxon>
        <taxon>Neoptera</taxon>
        <taxon>Polyneoptera</taxon>
        <taxon>Phasmatodea</taxon>
        <taxon>Timematodea</taxon>
        <taxon>Timematoidea</taxon>
        <taxon>Timematidae</taxon>
        <taxon>Timema</taxon>
    </lineage>
</organism>
<keyword evidence="1" id="KW-0732">Signal</keyword>
<evidence type="ECO:0000256" key="1">
    <source>
        <dbReference type="SAM" id="SignalP"/>
    </source>
</evidence>
<accession>A0A7R9PNJ9</accession>
<name>A0A7R9PNJ9_TIMGE</name>
<gene>
    <name evidence="2" type="ORF">TGEB3V08_LOCUS7085</name>
</gene>
<proteinExistence type="predicted"/>
<reference evidence="2" key="1">
    <citation type="submission" date="2020-11" db="EMBL/GenBank/DDBJ databases">
        <authorList>
            <person name="Tran Van P."/>
        </authorList>
    </citation>
    <scope>NUCLEOTIDE SEQUENCE</scope>
</reference>
<dbReference type="PROSITE" id="PS51257">
    <property type="entry name" value="PROKAR_LIPOPROTEIN"/>
    <property type="match status" value="1"/>
</dbReference>
<dbReference type="EMBL" id="OE842061">
    <property type="protein sequence ID" value="CAD7598493.1"/>
    <property type="molecule type" value="Genomic_DNA"/>
</dbReference>
<sequence length="80" mass="8572">MAVKIVLIFLISVSCSQLLDAVNIRPTLKDDSFDNVIGQAIDAIEKLKVFISNSTSVAESAISGVVEGAYSEVTQRIEEA</sequence>
<feature type="chain" id="PRO_5031294350" evidence="1">
    <location>
        <begin position="22"/>
        <end position="80"/>
    </location>
</feature>
<evidence type="ECO:0000313" key="2">
    <source>
        <dbReference type="EMBL" id="CAD7598493.1"/>
    </source>
</evidence>